<comment type="caution">
    <text evidence="7">The sequence shown here is derived from an EMBL/GenBank/DDBJ whole genome shotgun (WGS) entry which is preliminary data.</text>
</comment>
<keyword evidence="5" id="KW-0732">Signal</keyword>
<gene>
    <name evidence="7" type="ORF">M0G41_12605</name>
</gene>
<dbReference type="InterPro" id="IPR050469">
    <property type="entry name" value="Diguanylate_Cyclase"/>
</dbReference>
<sequence length="950" mass="104369">MKAALPLLLCSFLAAAAAPDLSLQGQPLQQRFGAEDHDANPSSHDVLSLPDGSLLVANGAGVLHYDGSHWDLIELPGFSPARALALDRDGRIHVGGVDQFGRLDIDATGAFRYVDLRGEFGVDGEQATFGIIWDVLATPRGLFFRSNEALFFLGYAGERERWPLGLDYRRVFAIGDTLYTRLHGHGFGRIDAGGFRLAPGGEAFAERPLSEIFARPDDLVLVSREGIYLSHSKGLSRLSGPADPVLAARDPAPGLRLADGGYLIGTDGGEVIHLDAGFGVVGIHALGPYSILRLDHDREGGVWVSTEGDLVRLRLPSPWSTFSPREGLSGSVLDTAFHNGSLWVGTSVGVFRSARRNGQIAFRPAIDTSLEAGTLLAAAGGLLVGDRDGVLWHSDRDGSTLRVLEQDSTFLLQASERFPGRVYALGNDEIAVLAQQGVHWKTLARWPLEGISLTEIFEADAGRLWVDDLRGAPQRWTLDESGLRIEARELFGPEQGLHWDPAMGSILYRLDGGLYAVCGQRVYRFVGERFEPYEGPPFSLFERPFSMGLTETEHGDFAYAERQLFRRLPGTGDWQLAPLGSGLARGFFGMKTDADGKLRIKTWGGLLQFDPEVDESPLMPLSVQLAGWELRRADGRSHRLPLRGAPDLALADGDALLFDFRMPTMEPGVEFRQRIDGLDGSWSEWSPARRPALTLRAPGPGEYLLRVEGRTRNGRLGEPLAFAFAVRPAWWQTPWARIGLGCAVLLLLLLGAQLLARLRYRQFRAANRRLEAKIAERTLELKQANAKLAELATEDSLTGVANRRALEQAMAREWERCAELRQPLSLVMIDVDHFKQFNDQHGHLEGDQQLVRVAEKLDEMVRPVRELLARFGGEEFAVVLPGTHLEEAIQRAEAMRASFDHPGFPTTVSVGVASEVPAAGRTPTDLLRDADTALYAAKRQGRNRVVATSR</sequence>
<dbReference type="PROSITE" id="PS50887">
    <property type="entry name" value="GGDEF"/>
    <property type="match status" value="1"/>
</dbReference>
<evidence type="ECO:0000259" key="6">
    <source>
        <dbReference type="PROSITE" id="PS50887"/>
    </source>
</evidence>
<evidence type="ECO:0000256" key="2">
    <source>
        <dbReference type="ARBA" id="ARBA00034247"/>
    </source>
</evidence>
<keyword evidence="3" id="KW-0175">Coiled coil</keyword>
<dbReference type="PANTHER" id="PTHR45138:SF9">
    <property type="entry name" value="DIGUANYLATE CYCLASE DGCM-RELATED"/>
    <property type="match status" value="1"/>
</dbReference>
<dbReference type="InterPro" id="IPR000160">
    <property type="entry name" value="GGDEF_dom"/>
</dbReference>
<dbReference type="Gene3D" id="2.130.10.10">
    <property type="entry name" value="YVTN repeat-like/Quinoprotein amine dehydrogenase"/>
    <property type="match status" value="1"/>
</dbReference>
<evidence type="ECO:0000256" key="3">
    <source>
        <dbReference type="SAM" id="Coils"/>
    </source>
</evidence>
<dbReference type="Pfam" id="PF00990">
    <property type="entry name" value="GGDEF"/>
    <property type="match status" value="1"/>
</dbReference>
<dbReference type="Gene3D" id="3.30.70.270">
    <property type="match status" value="1"/>
</dbReference>
<keyword evidence="8" id="KW-1185">Reference proteome</keyword>
<name>A0ABT0GJB7_9GAMM</name>
<dbReference type="InterPro" id="IPR015943">
    <property type="entry name" value="WD40/YVTN_repeat-like_dom_sf"/>
</dbReference>
<evidence type="ECO:0000256" key="5">
    <source>
        <dbReference type="SAM" id="SignalP"/>
    </source>
</evidence>
<evidence type="ECO:0000256" key="1">
    <source>
        <dbReference type="ARBA" id="ARBA00012528"/>
    </source>
</evidence>
<dbReference type="EMBL" id="JALNMH010000010">
    <property type="protein sequence ID" value="MCK7594508.1"/>
    <property type="molecule type" value="Genomic_DNA"/>
</dbReference>
<evidence type="ECO:0000313" key="7">
    <source>
        <dbReference type="EMBL" id="MCK7594508.1"/>
    </source>
</evidence>
<feature type="chain" id="PRO_5046780551" description="diguanylate cyclase" evidence="5">
    <location>
        <begin position="18"/>
        <end position="950"/>
    </location>
</feature>
<dbReference type="SMART" id="SM00267">
    <property type="entry name" value="GGDEF"/>
    <property type="match status" value="1"/>
</dbReference>
<dbReference type="NCBIfam" id="TIGR00254">
    <property type="entry name" value="GGDEF"/>
    <property type="match status" value="1"/>
</dbReference>
<protein>
    <recommendedName>
        <fullName evidence="1">diguanylate cyclase</fullName>
        <ecNumber evidence="1">2.7.7.65</ecNumber>
    </recommendedName>
</protein>
<evidence type="ECO:0000313" key="8">
    <source>
        <dbReference type="Proteomes" id="UP001431449"/>
    </source>
</evidence>
<dbReference type="PANTHER" id="PTHR45138">
    <property type="entry name" value="REGULATORY COMPONENTS OF SENSORY TRANSDUCTION SYSTEM"/>
    <property type="match status" value="1"/>
</dbReference>
<dbReference type="Proteomes" id="UP001431449">
    <property type="component" value="Unassembled WGS sequence"/>
</dbReference>
<keyword evidence="4" id="KW-1133">Transmembrane helix</keyword>
<keyword evidence="4" id="KW-0812">Transmembrane</keyword>
<dbReference type="Gene3D" id="2.60.40.10">
    <property type="entry name" value="Immunoglobulins"/>
    <property type="match status" value="1"/>
</dbReference>
<comment type="catalytic activity">
    <reaction evidence="2">
        <text>2 GTP = 3',3'-c-di-GMP + 2 diphosphate</text>
        <dbReference type="Rhea" id="RHEA:24898"/>
        <dbReference type="ChEBI" id="CHEBI:33019"/>
        <dbReference type="ChEBI" id="CHEBI:37565"/>
        <dbReference type="ChEBI" id="CHEBI:58805"/>
        <dbReference type="EC" id="2.7.7.65"/>
    </reaction>
</comment>
<dbReference type="InterPro" id="IPR043128">
    <property type="entry name" value="Rev_trsase/Diguanyl_cyclase"/>
</dbReference>
<keyword evidence="7" id="KW-0808">Transferase</keyword>
<evidence type="ECO:0000256" key="4">
    <source>
        <dbReference type="SAM" id="Phobius"/>
    </source>
</evidence>
<dbReference type="InterPro" id="IPR029787">
    <property type="entry name" value="Nucleotide_cyclase"/>
</dbReference>
<dbReference type="GO" id="GO:0052621">
    <property type="term" value="F:diguanylate cyclase activity"/>
    <property type="evidence" value="ECO:0007669"/>
    <property type="project" value="UniProtKB-EC"/>
</dbReference>
<feature type="transmembrane region" description="Helical" evidence="4">
    <location>
        <begin position="735"/>
        <end position="756"/>
    </location>
</feature>
<dbReference type="RefSeq" id="WP_248209916.1">
    <property type="nucleotide sequence ID" value="NZ_JALNMH010000010.1"/>
</dbReference>
<proteinExistence type="predicted"/>
<keyword evidence="4" id="KW-0472">Membrane</keyword>
<dbReference type="SUPFAM" id="SSF55073">
    <property type="entry name" value="Nucleotide cyclase"/>
    <property type="match status" value="1"/>
</dbReference>
<dbReference type="SUPFAM" id="SSF101898">
    <property type="entry name" value="NHL repeat"/>
    <property type="match status" value="1"/>
</dbReference>
<reference evidence="7" key="1">
    <citation type="submission" date="2022-04" db="EMBL/GenBank/DDBJ databases">
        <title>Lysobacter sp. CAU 1642 isolated from sea sand.</title>
        <authorList>
            <person name="Kim W."/>
        </authorList>
    </citation>
    <scope>NUCLEOTIDE SEQUENCE</scope>
    <source>
        <strain evidence="7">CAU 1642</strain>
    </source>
</reference>
<dbReference type="InterPro" id="IPR013783">
    <property type="entry name" value="Ig-like_fold"/>
</dbReference>
<dbReference type="SUPFAM" id="SSF63829">
    <property type="entry name" value="Calcium-dependent phosphotriesterase"/>
    <property type="match status" value="1"/>
</dbReference>
<organism evidence="7 8">
    <name type="scientific">Pseudomarimonas salicorniae</name>
    <dbReference type="NCBI Taxonomy" id="2933270"/>
    <lineage>
        <taxon>Bacteria</taxon>
        <taxon>Pseudomonadati</taxon>
        <taxon>Pseudomonadota</taxon>
        <taxon>Gammaproteobacteria</taxon>
        <taxon>Lysobacterales</taxon>
        <taxon>Lysobacteraceae</taxon>
        <taxon>Pseudomarimonas</taxon>
    </lineage>
</organism>
<feature type="coiled-coil region" evidence="3">
    <location>
        <begin position="767"/>
        <end position="794"/>
    </location>
</feature>
<accession>A0ABT0GJB7</accession>
<feature type="domain" description="GGDEF" evidence="6">
    <location>
        <begin position="822"/>
        <end position="950"/>
    </location>
</feature>
<dbReference type="CDD" id="cd01949">
    <property type="entry name" value="GGDEF"/>
    <property type="match status" value="1"/>
</dbReference>
<dbReference type="EC" id="2.7.7.65" evidence="1"/>
<keyword evidence="7" id="KW-0548">Nucleotidyltransferase</keyword>
<feature type="signal peptide" evidence="5">
    <location>
        <begin position="1"/>
        <end position="17"/>
    </location>
</feature>